<dbReference type="PANTHER" id="PTHR11922:SF2">
    <property type="entry name" value="GMP SYNTHASE [GLUTAMINE-HYDROLYZING]"/>
    <property type="match status" value="1"/>
</dbReference>
<evidence type="ECO:0000256" key="1">
    <source>
        <dbReference type="ARBA" id="ARBA00002332"/>
    </source>
</evidence>
<dbReference type="NCBIfam" id="NF001975">
    <property type="entry name" value="PRK00758.1"/>
    <property type="match status" value="1"/>
</dbReference>
<proteinExistence type="inferred from homology"/>
<sequence length="183" mass="20423">MEVFVVNNHGQFNHLIHRSIREIVPARIISNETPAEKIDADGLILGGGPTLARAGECREYLTRLDVPILGICLGLQVMAETFGGRVEKGAVGGYAQVEVEVIEEDDILKGLAPRIRTWASHADQVVLLPQKFRVLARSQVCEIEAMRHETRPLYGVQWHPEVVHTEGGIRLLENFIEVCREGR</sequence>
<comment type="subunit">
    <text evidence="8">Heterodimer composed of a glutamine amidotransferase subunit (A) and a GMP-binding subunit (B).</text>
</comment>
<feature type="active site" evidence="8">
    <location>
        <position position="161"/>
    </location>
</feature>
<evidence type="ECO:0000256" key="7">
    <source>
        <dbReference type="ARBA" id="ARBA00022962"/>
    </source>
</evidence>
<evidence type="ECO:0000256" key="8">
    <source>
        <dbReference type="HAMAP-Rule" id="MF_01510"/>
    </source>
</evidence>
<dbReference type="InterPro" id="IPR023686">
    <property type="entry name" value="GMP_synthase_A"/>
</dbReference>
<evidence type="ECO:0000313" key="10">
    <source>
        <dbReference type="EMBL" id="MDF0590451.1"/>
    </source>
</evidence>
<dbReference type="Proteomes" id="UP001220010">
    <property type="component" value="Unassembled WGS sequence"/>
</dbReference>
<evidence type="ECO:0000256" key="6">
    <source>
        <dbReference type="ARBA" id="ARBA00022840"/>
    </source>
</evidence>
<dbReference type="PRINTS" id="PR00097">
    <property type="entry name" value="ANTSNTHASEII"/>
</dbReference>
<comment type="catalytic activity">
    <reaction evidence="8">
        <text>XMP + L-glutamine + ATP + H2O = GMP + L-glutamate + AMP + diphosphate + 2 H(+)</text>
        <dbReference type="Rhea" id="RHEA:11680"/>
        <dbReference type="ChEBI" id="CHEBI:15377"/>
        <dbReference type="ChEBI" id="CHEBI:15378"/>
        <dbReference type="ChEBI" id="CHEBI:29985"/>
        <dbReference type="ChEBI" id="CHEBI:30616"/>
        <dbReference type="ChEBI" id="CHEBI:33019"/>
        <dbReference type="ChEBI" id="CHEBI:57464"/>
        <dbReference type="ChEBI" id="CHEBI:58115"/>
        <dbReference type="ChEBI" id="CHEBI:58359"/>
        <dbReference type="ChEBI" id="CHEBI:456215"/>
        <dbReference type="EC" id="6.3.5.2"/>
    </reaction>
</comment>
<dbReference type="InterPro" id="IPR004739">
    <property type="entry name" value="GMP_synth_GATase"/>
</dbReference>
<accession>A0ABT5X6Y7</accession>
<reference evidence="10 11" key="1">
    <citation type="submission" date="2023-03" db="EMBL/GenBank/DDBJ databases">
        <title>WGS of Methanotrichaceae archaeon Mx.</title>
        <authorList>
            <person name="Sorokin D.Y."/>
            <person name="Merkel A.Y."/>
        </authorList>
    </citation>
    <scope>NUCLEOTIDE SEQUENCE [LARGE SCALE GENOMIC DNA]</scope>
    <source>
        <strain evidence="10 11">Mx</strain>
    </source>
</reference>
<organism evidence="10 11">
    <name type="scientific">Candidatus Methanocrinis natronophilus</name>
    <dbReference type="NCBI Taxonomy" id="3033396"/>
    <lineage>
        <taxon>Archaea</taxon>
        <taxon>Methanobacteriati</taxon>
        <taxon>Methanobacteriota</taxon>
        <taxon>Stenosarchaea group</taxon>
        <taxon>Methanomicrobia</taxon>
        <taxon>Methanotrichales</taxon>
        <taxon>Methanotrichaceae</taxon>
        <taxon>Methanocrinis</taxon>
    </lineage>
</organism>
<keyword evidence="11" id="KW-1185">Reference proteome</keyword>
<feature type="domain" description="Glutamine amidotransferase" evidence="9">
    <location>
        <begin position="5"/>
        <end position="176"/>
    </location>
</feature>
<dbReference type="GO" id="GO:0003922">
    <property type="term" value="F:GMP synthase (glutamine-hydrolyzing) activity"/>
    <property type="evidence" value="ECO:0007669"/>
    <property type="project" value="UniProtKB-EC"/>
</dbReference>
<keyword evidence="2 8" id="KW-0436">Ligase</keyword>
<evidence type="ECO:0000313" key="11">
    <source>
        <dbReference type="Proteomes" id="UP001220010"/>
    </source>
</evidence>
<dbReference type="EC" id="6.3.5.2" evidence="8"/>
<name>A0ABT5X6Y7_9EURY</name>
<dbReference type="PANTHER" id="PTHR11922">
    <property type="entry name" value="GMP SYNTHASE-RELATED"/>
    <property type="match status" value="1"/>
</dbReference>
<evidence type="ECO:0000256" key="2">
    <source>
        <dbReference type="ARBA" id="ARBA00022598"/>
    </source>
</evidence>
<feature type="active site" evidence="8">
    <location>
        <position position="159"/>
    </location>
</feature>
<dbReference type="HAMAP" id="MF_01510">
    <property type="entry name" value="GMP_synthase_A"/>
    <property type="match status" value="1"/>
</dbReference>
<dbReference type="CDD" id="cd01742">
    <property type="entry name" value="GATase1_GMP_Synthase"/>
    <property type="match status" value="1"/>
</dbReference>
<dbReference type="NCBIfam" id="TIGR00888">
    <property type="entry name" value="guaA_Nterm"/>
    <property type="match status" value="1"/>
</dbReference>
<dbReference type="PROSITE" id="PS51273">
    <property type="entry name" value="GATASE_TYPE_1"/>
    <property type="match status" value="1"/>
</dbReference>
<keyword evidence="4 8" id="KW-0332">GMP biosynthesis</keyword>
<evidence type="ECO:0000256" key="4">
    <source>
        <dbReference type="ARBA" id="ARBA00022749"/>
    </source>
</evidence>
<evidence type="ECO:0000256" key="5">
    <source>
        <dbReference type="ARBA" id="ARBA00022755"/>
    </source>
</evidence>
<comment type="caution">
    <text evidence="10">The sequence shown here is derived from an EMBL/GenBank/DDBJ whole genome shotgun (WGS) entry which is preliminary data.</text>
</comment>
<protein>
    <recommendedName>
        <fullName evidence="8">GMP synthase [glutamine-hydrolyzing] subunit A</fullName>
        <ecNumber evidence="8">6.3.5.2</ecNumber>
    </recommendedName>
    <alternativeName>
        <fullName evidence="8">Glutamine amidotransferase</fullName>
    </alternativeName>
</protein>
<dbReference type="Pfam" id="PF00117">
    <property type="entry name" value="GATase"/>
    <property type="match status" value="1"/>
</dbReference>
<evidence type="ECO:0000259" key="9">
    <source>
        <dbReference type="Pfam" id="PF00117"/>
    </source>
</evidence>
<evidence type="ECO:0000256" key="3">
    <source>
        <dbReference type="ARBA" id="ARBA00022741"/>
    </source>
</evidence>
<keyword evidence="5 8" id="KW-0658">Purine biosynthesis</keyword>
<dbReference type="InterPro" id="IPR029062">
    <property type="entry name" value="Class_I_gatase-like"/>
</dbReference>
<comment type="function">
    <text evidence="1 8">Catalyzes the synthesis of GMP from XMP.</text>
</comment>
<dbReference type="PRINTS" id="PR00096">
    <property type="entry name" value="GATASE"/>
</dbReference>
<gene>
    <name evidence="8" type="primary">guaAA</name>
    <name evidence="10" type="ORF">P0O15_04585</name>
</gene>
<dbReference type="InterPro" id="IPR017926">
    <property type="entry name" value="GATASE"/>
</dbReference>
<feature type="active site" description="Nucleophile" evidence="8">
    <location>
        <position position="72"/>
    </location>
</feature>
<dbReference type="SUPFAM" id="SSF52317">
    <property type="entry name" value="Class I glutamine amidotransferase-like"/>
    <property type="match status" value="1"/>
</dbReference>
<keyword evidence="3 8" id="KW-0547">Nucleotide-binding</keyword>
<dbReference type="Gene3D" id="3.40.50.880">
    <property type="match status" value="1"/>
</dbReference>
<dbReference type="EMBL" id="JARFPK010000013">
    <property type="protein sequence ID" value="MDF0590451.1"/>
    <property type="molecule type" value="Genomic_DNA"/>
</dbReference>
<keyword evidence="7 8" id="KW-0315">Glutamine amidotransferase</keyword>
<comment type="pathway">
    <text evidence="8">Purine metabolism; GMP biosynthesis; GMP from XMP (L-Gln route): step 1/1.</text>
</comment>
<keyword evidence="6 8" id="KW-0067">ATP-binding</keyword>
<dbReference type="RefSeq" id="WP_316966201.1">
    <property type="nucleotide sequence ID" value="NZ_JARFPK010000013.1"/>
</dbReference>